<gene>
    <name evidence="1" type="ORF">B4U37_02985</name>
</gene>
<sequence>MRKLLIGIAIITISFCVFLIFNHKQLPTKEDVFKISGDWSPKTEEVYLVRKIDEEWLTIFRSSNATIVSRLEQNWMGFWEFKDDLGRGTSLVSTYYPPETDIDFTWNAEGRDNIPISYYFGQINNPKIQEIKVEIEKDIFENAIIIDIGETRFFFLKSEAPTLLPINIKGNSESGDLIYSTLKD</sequence>
<evidence type="ECO:0000313" key="2">
    <source>
        <dbReference type="Proteomes" id="UP000195573"/>
    </source>
</evidence>
<organism evidence="1 2">
    <name type="scientific">Sutcliffiella horikoshii</name>
    <dbReference type="NCBI Taxonomy" id="79883"/>
    <lineage>
        <taxon>Bacteria</taxon>
        <taxon>Bacillati</taxon>
        <taxon>Bacillota</taxon>
        <taxon>Bacilli</taxon>
        <taxon>Bacillales</taxon>
        <taxon>Bacillaceae</taxon>
        <taxon>Sutcliffiella</taxon>
    </lineage>
</organism>
<proteinExistence type="predicted"/>
<evidence type="ECO:0000313" key="1">
    <source>
        <dbReference type="EMBL" id="ART75072.1"/>
    </source>
</evidence>
<dbReference type="GeneID" id="96737399"/>
<dbReference type="Proteomes" id="UP000195573">
    <property type="component" value="Chromosome"/>
</dbReference>
<protein>
    <submittedName>
        <fullName evidence="1">Uncharacterized protein</fullName>
    </submittedName>
</protein>
<dbReference type="RefSeq" id="WP_088017006.1">
    <property type="nucleotide sequence ID" value="NZ_CP020880.1"/>
</dbReference>
<keyword evidence="2" id="KW-1185">Reference proteome</keyword>
<dbReference type="EMBL" id="CP020880">
    <property type="protein sequence ID" value="ART75072.1"/>
    <property type="molecule type" value="Genomic_DNA"/>
</dbReference>
<reference evidence="1 2" key="1">
    <citation type="submission" date="2017-04" db="EMBL/GenBank/DDBJ databases">
        <title>Complete Genome Sequence of the Bacillus horikoshii 20a strain from Cuatro Cienegas, Coahuila, Mexico.</title>
        <authorList>
            <person name="Zarza E."/>
            <person name="Alcaraz L.D."/>
            <person name="Aguilar-Salinas B."/>
            <person name="Islas A."/>
            <person name="Olmedo-Alvarez G."/>
        </authorList>
    </citation>
    <scope>NUCLEOTIDE SEQUENCE [LARGE SCALE GENOMIC DNA]</scope>
    <source>
        <strain evidence="1 2">20a</strain>
    </source>
</reference>
<accession>A0ABN4Z9L4</accession>
<name>A0ABN4Z9L4_9BACI</name>